<comment type="subcellular location">
    <subcellularLocation>
        <location evidence="1">Cytoplasm</location>
    </subcellularLocation>
</comment>
<comment type="caution">
    <text evidence="10">The sequence shown here is derived from an EMBL/GenBank/DDBJ whole genome shotgun (WGS) entry which is preliminary data.</text>
</comment>
<dbReference type="PROSITE" id="PS51096">
    <property type="entry name" value="PTS_EIIA_TYPE_4"/>
    <property type="match status" value="1"/>
</dbReference>
<evidence type="ECO:0000256" key="6">
    <source>
        <dbReference type="ARBA" id="ARBA00022679"/>
    </source>
</evidence>
<dbReference type="GO" id="GO:0016773">
    <property type="term" value="F:phosphotransferase activity, alcohol group as acceptor"/>
    <property type="evidence" value="ECO:0007669"/>
    <property type="project" value="InterPro"/>
</dbReference>
<keyword evidence="8" id="KW-0418">Kinase</keyword>
<evidence type="ECO:0000256" key="2">
    <source>
        <dbReference type="ARBA" id="ARBA00022448"/>
    </source>
</evidence>
<dbReference type="InterPro" id="IPR051471">
    <property type="entry name" value="Bacterial_PTS_sugar_comp"/>
</dbReference>
<dbReference type="Gene3D" id="3.40.50.510">
    <property type="entry name" value="Phosphotransferase system, mannose-type IIA component"/>
    <property type="match status" value="1"/>
</dbReference>
<dbReference type="InterPro" id="IPR013789">
    <property type="entry name" value="PTS_EIIA_man"/>
</dbReference>
<evidence type="ECO:0000256" key="7">
    <source>
        <dbReference type="ARBA" id="ARBA00022683"/>
    </source>
</evidence>
<dbReference type="GO" id="GO:0016301">
    <property type="term" value="F:kinase activity"/>
    <property type="evidence" value="ECO:0007669"/>
    <property type="project" value="UniProtKB-KW"/>
</dbReference>
<feature type="domain" description="PTS EIIA type-4" evidence="9">
    <location>
        <begin position="2"/>
        <end position="126"/>
    </location>
</feature>
<dbReference type="PANTHER" id="PTHR33799:SF1">
    <property type="entry name" value="PTS SYSTEM MANNOSE-SPECIFIC EIIAB COMPONENT-RELATED"/>
    <property type="match status" value="1"/>
</dbReference>
<name>A0A2T8TGB4_SALER</name>
<sequence length="129" mass="14225">MDCTVIVATHGKLANELIETVAMLVGRYEDVRTLDFMPGENVEGLILKMKRVVDAVPGDMPVLFVVDMFSGSPFNASTYFVKQRKNTRVVAGVNIPMLVNIFLERQESTSLDHLVDIAITVGQSSIKPL</sequence>
<dbReference type="NCBIfam" id="TIGR00824">
    <property type="entry name" value="EIIA-man"/>
    <property type="match status" value="1"/>
</dbReference>
<dbReference type="InterPro" id="IPR033887">
    <property type="entry name" value="PTS_IIA_man"/>
</dbReference>
<evidence type="ECO:0000256" key="8">
    <source>
        <dbReference type="ARBA" id="ARBA00022777"/>
    </source>
</evidence>
<evidence type="ECO:0000256" key="1">
    <source>
        <dbReference type="ARBA" id="ARBA00004496"/>
    </source>
</evidence>
<dbReference type="InterPro" id="IPR036662">
    <property type="entry name" value="PTS_EIIA_man-typ_sf"/>
</dbReference>
<evidence type="ECO:0000313" key="10">
    <source>
        <dbReference type="EMBL" id="PVJ00699.1"/>
    </source>
</evidence>
<dbReference type="SUPFAM" id="SSF53062">
    <property type="entry name" value="PTS system fructose IIA component-like"/>
    <property type="match status" value="1"/>
</dbReference>
<dbReference type="InterPro" id="IPR004701">
    <property type="entry name" value="PTS_EIIA_man-typ"/>
</dbReference>
<keyword evidence="7" id="KW-0598">Phosphotransferase system</keyword>
<reference evidence="10 11" key="1">
    <citation type="submission" date="2018-04" db="EMBL/GenBank/DDBJ databases">
        <title>Serotype diversity and antimicrobial resistance among Salmonella enterica isolated from patients at an equine referral hospital.</title>
        <authorList>
            <person name="Leon I.M."/>
            <person name="Lawhon S.D."/>
            <person name="Norman K.N."/>
            <person name="Threadgill D.S."/>
            <person name="Ohta N."/>
            <person name="Vinasco J."/>
            <person name="Scott H.M."/>
        </authorList>
    </citation>
    <scope>NUCLEOTIDE SEQUENCE [LARGE SCALE GENOMIC DNA]</scope>
    <source>
        <strain evidence="10 11">235</strain>
    </source>
</reference>
<proteinExistence type="predicted"/>
<evidence type="ECO:0000313" key="11">
    <source>
        <dbReference type="Proteomes" id="UP000245912"/>
    </source>
</evidence>
<evidence type="ECO:0000256" key="5">
    <source>
        <dbReference type="ARBA" id="ARBA00022597"/>
    </source>
</evidence>
<dbReference type="Proteomes" id="UP000245912">
    <property type="component" value="Unassembled WGS sequence"/>
</dbReference>
<keyword evidence="6" id="KW-0808">Transferase</keyword>
<gene>
    <name evidence="10" type="ORF">C4860_00320</name>
</gene>
<dbReference type="PANTHER" id="PTHR33799">
    <property type="entry name" value="PTS PERMEASE-RELATED-RELATED"/>
    <property type="match status" value="1"/>
</dbReference>
<dbReference type="Pfam" id="PF03610">
    <property type="entry name" value="EIIA-man"/>
    <property type="match status" value="1"/>
</dbReference>
<evidence type="ECO:0000256" key="3">
    <source>
        <dbReference type="ARBA" id="ARBA00022490"/>
    </source>
</evidence>
<keyword evidence="5" id="KW-0762">Sugar transport</keyword>
<keyword evidence="2" id="KW-0813">Transport</keyword>
<keyword evidence="4" id="KW-0597">Phosphoprotein</keyword>
<organism evidence="10 11">
    <name type="scientific">Salmonella enterica</name>
    <name type="common">Salmonella choleraesuis</name>
    <dbReference type="NCBI Taxonomy" id="28901"/>
    <lineage>
        <taxon>Bacteria</taxon>
        <taxon>Pseudomonadati</taxon>
        <taxon>Pseudomonadota</taxon>
        <taxon>Gammaproteobacteria</taxon>
        <taxon>Enterobacterales</taxon>
        <taxon>Enterobacteriaceae</taxon>
        <taxon>Salmonella</taxon>
    </lineage>
</organism>
<accession>A0A2T8TGB4</accession>
<protein>
    <submittedName>
        <fullName evidence="10">PTS sorbose transporter subunit IIB</fullName>
    </submittedName>
</protein>
<keyword evidence="3" id="KW-0963">Cytoplasm</keyword>
<dbReference type="CDD" id="cd00006">
    <property type="entry name" value="PTS_IIA_man"/>
    <property type="match status" value="1"/>
</dbReference>
<dbReference type="GO" id="GO:0016020">
    <property type="term" value="C:membrane"/>
    <property type="evidence" value="ECO:0007669"/>
    <property type="project" value="InterPro"/>
</dbReference>
<dbReference type="RefSeq" id="WP_001639590.1">
    <property type="nucleotide sequence ID" value="NZ_BIMS01000005.1"/>
</dbReference>
<dbReference type="EMBL" id="QDLQ01000001">
    <property type="protein sequence ID" value="PVJ00699.1"/>
    <property type="molecule type" value="Genomic_DNA"/>
</dbReference>
<dbReference type="AlphaFoldDB" id="A0A2T8TGB4"/>
<evidence type="ECO:0000256" key="4">
    <source>
        <dbReference type="ARBA" id="ARBA00022553"/>
    </source>
</evidence>
<dbReference type="GO" id="GO:0005737">
    <property type="term" value="C:cytoplasm"/>
    <property type="evidence" value="ECO:0007669"/>
    <property type="project" value="UniProtKB-SubCell"/>
</dbReference>
<evidence type="ECO:0000259" key="9">
    <source>
        <dbReference type="PROSITE" id="PS51096"/>
    </source>
</evidence>
<dbReference type="GO" id="GO:0009401">
    <property type="term" value="P:phosphoenolpyruvate-dependent sugar phosphotransferase system"/>
    <property type="evidence" value="ECO:0007669"/>
    <property type="project" value="UniProtKB-KW"/>
</dbReference>